<dbReference type="EMBL" id="JADIML010000073">
    <property type="protein sequence ID" value="MBO8462775.1"/>
    <property type="molecule type" value="Genomic_DNA"/>
</dbReference>
<organism evidence="1 2">
    <name type="scientific">Candidatus Scybalomonas excrementavium</name>
    <dbReference type="NCBI Taxonomy" id="2840943"/>
    <lineage>
        <taxon>Bacteria</taxon>
        <taxon>Bacillati</taxon>
        <taxon>Bacillota</taxon>
        <taxon>Clostridia</taxon>
        <taxon>Lachnospirales</taxon>
        <taxon>Lachnospiraceae</taxon>
        <taxon>Lachnospiraceae incertae sedis</taxon>
        <taxon>Candidatus Scybalomonas</taxon>
    </lineage>
</organism>
<sequence>MSTTVYAATNEPILPQLPILEKYNENNHTNIKVLKNYNKTSTYAWTGSGSATQVTNVSLYTYGWPTNGHFITK</sequence>
<reference evidence="1" key="2">
    <citation type="journal article" date="2021" name="PeerJ">
        <title>Extensive microbial diversity within the chicken gut microbiome revealed by metagenomics and culture.</title>
        <authorList>
            <person name="Gilroy R."/>
            <person name="Ravi A."/>
            <person name="Getino M."/>
            <person name="Pursley I."/>
            <person name="Horton D.L."/>
            <person name="Alikhan N.F."/>
            <person name="Baker D."/>
            <person name="Gharbi K."/>
            <person name="Hall N."/>
            <person name="Watson M."/>
            <person name="Adriaenssens E.M."/>
            <person name="Foster-Nyarko E."/>
            <person name="Jarju S."/>
            <person name="Secka A."/>
            <person name="Antonio M."/>
            <person name="Oren A."/>
            <person name="Chaudhuri R.R."/>
            <person name="La Ragione R."/>
            <person name="Hildebrand F."/>
            <person name="Pallen M.J."/>
        </authorList>
    </citation>
    <scope>NUCLEOTIDE SEQUENCE</scope>
    <source>
        <strain evidence="1">E3-2379</strain>
    </source>
</reference>
<dbReference type="Proteomes" id="UP000823618">
    <property type="component" value="Unassembled WGS sequence"/>
</dbReference>
<comment type="caution">
    <text evidence="1">The sequence shown here is derived from an EMBL/GenBank/DDBJ whole genome shotgun (WGS) entry which is preliminary data.</text>
</comment>
<accession>A0A9D9HZC5</accession>
<gene>
    <name evidence="1" type="ORF">IAC13_02450</name>
</gene>
<proteinExistence type="predicted"/>
<evidence type="ECO:0000313" key="2">
    <source>
        <dbReference type="Proteomes" id="UP000823618"/>
    </source>
</evidence>
<protein>
    <submittedName>
        <fullName evidence="1">Uncharacterized protein</fullName>
    </submittedName>
</protein>
<evidence type="ECO:0000313" key="1">
    <source>
        <dbReference type="EMBL" id="MBO8462775.1"/>
    </source>
</evidence>
<dbReference type="AlphaFoldDB" id="A0A9D9HZC5"/>
<reference evidence="1" key="1">
    <citation type="submission" date="2020-10" db="EMBL/GenBank/DDBJ databases">
        <authorList>
            <person name="Gilroy R."/>
        </authorList>
    </citation>
    <scope>NUCLEOTIDE SEQUENCE</scope>
    <source>
        <strain evidence="1">E3-2379</strain>
    </source>
</reference>
<name>A0A9D9HZC5_9FIRM</name>